<gene>
    <name evidence="2" type="ORF">C3B54_1129</name>
</gene>
<organism evidence="2 3">
    <name type="scientific">Pontimonas salivibrio</name>
    <dbReference type="NCBI Taxonomy" id="1159327"/>
    <lineage>
        <taxon>Bacteria</taxon>
        <taxon>Bacillati</taxon>
        <taxon>Actinomycetota</taxon>
        <taxon>Actinomycetes</taxon>
        <taxon>Micrococcales</taxon>
        <taxon>Microbacteriaceae</taxon>
        <taxon>Pontimonas</taxon>
    </lineage>
</organism>
<evidence type="ECO:0000313" key="2">
    <source>
        <dbReference type="EMBL" id="AVG23039.1"/>
    </source>
</evidence>
<keyword evidence="1" id="KW-0812">Transmembrane</keyword>
<dbReference type="KEGG" id="psai:C3B54_1129"/>
<dbReference type="OrthoDB" id="5189092at2"/>
<dbReference type="RefSeq" id="WP_104912708.1">
    <property type="nucleotide sequence ID" value="NZ_CP026923.1"/>
</dbReference>
<evidence type="ECO:0000256" key="1">
    <source>
        <dbReference type="SAM" id="Phobius"/>
    </source>
</evidence>
<protein>
    <submittedName>
        <fullName evidence="2">Periplasmic proteinase inhibitor</fullName>
    </submittedName>
</protein>
<dbReference type="AlphaFoldDB" id="A0A2L2BMZ4"/>
<keyword evidence="3" id="KW-1185">Reference proteome</keyword>
<keyword evidence="1" id="KW-0472">Membrane</keyword>
<dbReference type="Proteomes" id="UP000243077">
    <property type="component" value="Chromosome"/>
</dbReference>
<feature type="transmembrane region" description="Helical" evidence="1">
    <location>
        <begin position="18"/>
        <end position="36"/>
    </location>
</feature>
<proteinExistence type="predicted"/>
<dbReference type="EMBL" id="CP026923">
    <property type="protein sequence ID" value="AVG23039.1"/>
    <property type="molecule type" value="Genomic_DNA"/>
</dbReference>
<reference evidence="2 3" key="1">
    <citation type="submission" date="2018-02" db="EMBL/GenBank/DDBJ databases">
        <title>Complete genome of the streamlined marine actinobacterium Pontimonas salivibrio CL-TW6 adapted to coastal planktonic lifestype.</title>
        <authorList>
            <person name="Cho B.C."/>
            <person name="Hardies S.C."/>
            <person name="Jang G.I."/>
            <person name="Hwang C.Y."/>
        </authorList>
    </citation>
    <scope>NUCLEOTIDE SEQUENCE [LARGE SCALE GENOMIC DNA]</scope>
    <source>
        <strain evidence="2 3">CL-TW6</strain>
    </source>
</reference>
<accession>A0A2L2BMZ4</accession>
<keyword evidence="1" id="KW-1133">Transmembrane helix</keyword>
<sequence length="199" mass="21543">MSGAPHEPSAAVYRRRRIAVFGGLLAVLVVVTLIIWRPSLGGTPTAVEEPAEDQLTEEVVPVAECTESQIELIAQTDELRYAPGAVPQVWLTVRNTGALECELEVGTDVQELVIDSGSRDNPDLIWSSTHCQESGTPMTITLQPGAERSTTAIAWDRTRSTPETCNDSRPQMPGGGASYHLSVKLGPFESEGTRQFILE</sequence>
<name>A0A2L2BMZ4_9MICO</name>
<evidence type="ECO:0000313" key="3">
    <source>
        <dbReference type="Proteomes" id="UP000243077"/>
    </source>
</evidence>